<comment type="similarity">
    <text evidence="2 8">Belongs to the class-II pyridoxal-phosphate-dependent aminotransferase family.</text>
</comment>
<feature type="domain" description="Aminotransferase class I/classII large" evidence="9">
    <location>
        <begin position="130"/>
        <end position="258"/>
    </location>
</feature>
<dbReference type="GO" id="GO:0030170">
    <property type="term" value="F:pyridoxal phosphate binding"/>
    <property type="evidence" value="ECO:0007669"/>
    <property type="project" value="InterPro"/>
</dbReference>
<keyword evidence="5 8" id="KW-0663">Pyridoxal phosphate</keyword>
<keyword evidence="10" id="KW-0032">Aminotransferase</keyword>
<dbReference type="GO" id="GO:0016020">
    <property type="term" value="C:membrane"/>
    <property type="evidence" value="ECO:0007669"/>
    <property type="project" value="GOC"/>
</dbReference>
<dbReference type="STRING" id="29170.A0A368G6H2"/>
<evidence type="ECO:0000259" key="9">
    <source>
        <dbReference type="Pfam" id="PF00155"/>
    </source>
</evidence>
<dbReference type="PROSITE" id="PS00599">
    <property type="entry name" value="AA_TRANSFER_CLASS_2"/>
    <property type="match status" value="1"/>
</dbReference>
<dbReference type="SUPFAM" id="SSF53383">
    <property type="entry name" value="PLP-dependent transferases"/>
    <property type="match status" value="1"/>
</dbReference>
<keyword evidence="6" id="KW-0012">Acyltransferase</keyword>
<dbReference type="PANTHER" id="PTHR13693">
    <property type="entry name" value="CLASS II AMINOTRANSFERASE/8-AMINO-7-OXONONANOATE SYNTHASE"/>
    <property type="match status" value="1"/>
</dbReference>
<dbReference type="GO" id="GO:0004758">
    <property type="term" value="F:serine C-palmitoyltransferase activity"/>
    <property type="evidence" value="ECO:0007669"/>
    <property type="project" value="UniProtKB-EC"/>
</dbReference>
<comment type="catalytic activity">
    <reaction evidence="7">
        <text>L-serine + hexadecanoyl-CoA + H(+) = 3-oxosphinganine + CO2 + CoA</text>
        <dbReference type="Rhea" id="RHEA:14761"/>
        <dbReference type="ChEBI" id="CHEBI:15378"/>
        <dbReference type="ChEBI" id="CHEBI:16526"/>
        <dbReference type="ChEBI" id="CHEBI:33384"/>
        <dbReference type="ChEBI" id="CHEBI:57287"/>
        <dbReference type="ChEBI" id="CHEBI:57379"/>
        <dbReference type="ChEBI" id="CHEBI:58299"/>
        <dbReference type="EC" id="2.3.1.50"/>
    </reaction>
</comment>
<reference evidence="10 11" key="1">
    <citation type="submission" date="2014-10" db="EMBL/GenBank/DDBJ databases">
        <title>Draft genome of the hookworm Ancylostoma caninum.</title>
        <authorList>
            <person name="Mitreva M."/>
        </authorList>
    </citation>
    <scope>NUCLEOTIDE SEQUENCE [LARGE SCALE GENOMIC DNA]</scope>
    <source>
        <strain evidence="10 11">Baltimore</strain>
    </source>
</reference>
<dbReference type="GO" id="GO:0046513">
    <property type="term" value="P:ceramide biosynthetic process"/>
    <property type="evidence" value="ECO:0007669"/>
    <property type="project" value="TreeGrafter"/>
</dbReference>
<accession>A0A368G6H2</accession>
<dbReference type="AlphaFoldDB" id="A0A368G6H2"/>
<sequence>MHEPEDLGEKRDIYGNVTKRAPNEFEHLSRYAKFSVYFSWIVLLVFAYIRETLRRWGLENDKASKELDKQMDFVPLFSDFESVYSRNCYVRVRDVFERPIGSVPGATVKLVDRTSDDFNWTYKYPGTQTEVINVGSYNYLGFAQASGPCADASIARIDEEGLATCTTVHERGRSVSQYRLEKLVAEFLNVEDAIVFSMGFATNSMNAPCLVDKHSLIISDQYNHASLILGCRLSGASTKVFKHNDMHSLEKILRDAIAYGNPKTYRPYRKILIIVEGAMGATGRGVVEYWGCDPKDVDILMGTFTKSFGAAGGYIAGAKKTIDHLRVNSPTGYYSCPMSPPVAQQIYTSMSIIMGKDGTNDGAHRIELLARNSRYFRLRLKQMGFIVYGSDDSPVVPVLLYYPAKCGFYGREMLARGVGVVVVSFPATDMTESRCRFCISAAHTKEMLDKVLDSVSEVGDLSCTKYSKKKHLYENMKIEW</sequence>
<evidence type="ECO:0000256" key="2">
    <source>
        <dbReference type="ARBA" id="ARBA00008392"/>
    </source>
</evidence>
<dbReference type="GO" id="GO:0017059">
    <property type="term" value="C:serine palmitoyltransferase complex"/>
    <property type="evidence" value="ECO:0007669"/>
    <property type="project" value="TreeGrafter"/>
</dbReference>
<evidence type="ECO:0000256" key="3">
    <source>
        <dbReference type="ARBA" id="ARBA00013220"/>
    </source>
</evidence>
<dbReference type="GO" id="GO:0046512">
    <property type="term" value="P:sphingosine biosynthetic process"/>
    <property type="evidence" value="ECO:0007669"/>
    <property type="project" value="TreeGrafter"/>
</dbReference>
<evidence type="ECO:0000256" key="1">
    <source>
        <dbReference type="ARBA" id="ARBA00001933"/>
    </source>
</evidence>
<dbReference type="InterPro" id="IPR015424">
    <property type="entry name" value="PyrdxlP-dep_Trfase"/>
</dbReference>
<dbReference type="InterPro" id="IPR015422">
    <property type="entry name" value="PyrdxlP-dep_Trfase_small"/>
</dbReference>
<dbReference type="Proteomes" id="UP000252519">
    <property type="component" value="Unassembled WGS sequence"/>
</dbReference>
<dbReference type="InterPro" id="IPR015421">
    <property type="entry name" value="PyrdxlP-dep_Trfase_major"/>
</dbReference>
<protein>
    <recommendedName>
        <fullName evidence="3">serine C-palmitoyltransferase</fullName>
        <ecNumber evidence="3">2.3.1.50</ecNumber>
    </recommendedName>
</protein>
<dbReference type="OrthoDB" id="65434at2759"/>
<evidence type="ECO:0000256" key="6">
    <source>
        <dbReference type="ARBA" id="ARBA00023315"/>
    </source>
</evidence>
<comment type="cofactor">
    <cofactor evidence="1 8">
        <name>pyridoxal 5'-phosphate</name>
        <dbReference type="ChEBI" id="CHEBI:597326"/>
    </cofactor>
</comment>
<comment type="caution">
    <text evidence="10">The sequence shown here is derived from an EMBL/GenBank/DDBJ whole genome shotgun (WGS) entry which is preliminary data.</text>
</comment>
<keyword evidence="4 10" id="KW-0808">Transferase</keyword>
<dbReference type="PANTHER" id="PTHR13693:SF3">
    <property type="entry name" value="LD36009P"/>
    <property type="match status" value="1"/>
</dbReference>
<dbReference type="EC" id="2.3.1.50" evidence="3"/>
<dbReference type="Pfam" id="PF00155">
    <property type="entry name" value="Aminotran_1_2"/>
    <property type="match status" value="2"/>
</dbReference>
<feature type="domain" description="Aminotransferase class I/classII large" evidence="9">
    <location>
        <begin position="279"/>
        <end position="454"/>
    </location>
</feature>
<dbReference type="InterPro" id="IPR050087">
    <property type="entry name" value="AON_synthase_class-II"/>
</dbReference>
<evidence type="ECO:0000256" key="5">
    <source>
        <dbReference type="ARBA" id="ARBA00022898"/>
    </source>
</evidence>
<dbReference type="EMBL" id="JOJR01000307">
    <property type="protein sequence ID" value="RCN40013.1"/>
    <property type="molecule type" value="Genomic_DNA"/>
</dbReference>
<dbReference type="GO" id="GO:0008483">
    <property type="term" value="F:transaminase activity"/>
    <property type="evidence" value="ECO:0007669"/>
    <property type="project" value="UniProtKB-KW"/>
</dbReference>
<dbReference type="InterPro" id="IPR004839">
    <property type="entry name" value="Aminotransferase_I/II_large"/>
</dbReference>
<dbReference type="Gene3D" id="3.40.640.10">
    <property type="entry name" value="Type I PLP-dependent aspartate aminotransferase-like (Major domain)"/>
    <property type="match status" value="2"/>
</dbReference>
<dbReference type="Gene3D" id="3.90.1150.10">
    <property type="entry name" value="Aspartate Aminotransferase, domain 1"/>
    <property type="match status" value="1"/>
</dbReference>
<organism evidence="10 11">
    <name type="scientific">Ancylostoma caninum</name>
    <name type="common">Dog hookworm</name>
    <dbReference type="NCBI Taxonomy" id="29170"/>
    <lineage>
        <taxon>Eukaryota</taxon>
        <taxon>Metazoa</taxon>
        <taxon>Ecdysozoa</taxon>
        <taxon>Nematoda</taxon>
        <taxon>Chromadorea</taxon>
        <taxon>Rhabditida</taxon>
        <taxon>Rhabditina</taxon>
        <taxon>Rhabditomorpha</taxon>
        <taxon>Strongyloidea</taxon>
        <taxon>Ancylostomatidae</taxon>
        <taxon>Ancylostomatinae</taxon>
        <taxon>Ancylostoma</taxon>
    </lineage>
</organism>
<evidence type="ECO:0000313" key="10">
    <source>
        <dbReference type="EMBL" id="RCN40013.1"/>
    </source>
</evidence>
<proteinExistence type="inferred from homology"/>
<evidence type="ECO:0000256" key="8">
    <source>
        <dbReference type="RuleBase" id="RU003693"/>
    </source>
</evidence>
<keyword evidence="11" id="KW-1185">Reference proteome</keyword>
<evidence type="ECO:0000313" key="11">
    <source>
        <dbReference type="Proteomes" id="UP000252519"/>
    </source>
</evidence>
<gene>
    <name evidence="10" type="ORF">ANCCAN_14046</name>
</gene>
<evidence type="ECO:0000256" key="7">
    <source>
        <dbReference type="ARBA" id="ARBA00048528"/>
    </source>
</evidence>
<name>A0A368G6H2_ANCCA</name>
<dbReference type="InterPro" id="IPR001917">
    <property type="entry name" value="Aminotrans_II_pyridoxalP_BS"/>
</dbReference>
<evidence type="ECO:0000256" key="4">
    <source>
        <dbReference type="ARBA" id="ARBA00022679"/>
    </source>
</evidence>